<dbReference type="VEuPathDB" id="FungiDB:A9K55_002703"/>
<feature type="region of interest" description="Disordered" evidence="1">
    <location>
        <begin position="1"/>
        <end position="48"/>
    </location>
</feature>
<reference evidence="2 3" key="1">
    <citation type="journal article" date="2017" name="BMC Genomics">
        <title>Chromosome level assembly and secondary metabolite potential of the parasitic fungus Cordyceps militaris.</title>
        <authorList>
            <person name="Kramer G.J."/>
            <person name="Nodwell J.R."/>
        </authorList>
    </citation>
    <scope>NUCLEOTIDE SEQUENCE [LARGE SCALE GENOMIC DNA]</scope>
    <source>
        <strain evidence="2 3">ATCC 34164</strain>
    </source>
</reference>
<sequence>MPLDLSPYVTSTPPGQDAWSSRRPENDRPSPLRISKPPSSTDRTTDRLHQQHPVYPARETTHPLQKQSANRLNIAKRRSLWALSSRLVEDEELRAVPPRPCSVGPNVAFDVPFPVGSGDKSEIMSPRTAEEAEDMLREASRTYSGASDNSNSWNSFVSGGCSLHQSLGTRSSSSVIRHVSSSTDSPNCTINMDSILPHVLSPHISIHTNGHSRYFGQDHVWATIEVSGILSHAYSADGTGAKPAQPKADEHHLDLFFKHGCLHDLKVEILPVEGTIVLQVFHEQSFPTILYAGSKVLLLAQICIDSKSIARQTKAPKRQNSEELMADLESQLGDSQMPYMKVRITYSHSAFSDYFGHEILVGVAQRCTRLETTAIGALKRHNVRSAWSPPPIYTLESIQSVMQRHWKADVVAEWLERIKLSERYAYRKSSGHRNVSETSSQDATPKVPIRRPGISMEDMCQRMTASNLSVPRDEVQSPTPGGERRDKKQVLNMGSLRSRPCRSRNTSNTTSTTGSLRKRKSFAAGIWRSLTPSINVPKTDGEESAQGAWSWNAWF</sequence>
<organism evidence="2 3">
    <name type="scientific">Cordyceps militaris</name>
    <name type="common">Caterpillar fungus</name>
    <name type="synonym">Clavaria militaris</name>
    <dbReference type="NCBI Taxonomy" id="73501"/>
    <lineage>
        <taxon>Eukaryota</taxon>
        <taxon>Fungi</taxon>
        <taxon>Dikarya</taxon>
        <taxon>Ascomycota</taxon>
        <taxon>Pezizomycotina</taxon>
        <taxon>Sordariomycetes</taxon>
        <taxon>Hypocreomycetidae</taxon>
        <taxon>Hypocreales</taxon>
        <taxon>Cordycipitaceae</taxon>
        <taxon>Cordyceps</taxon>
    </lineage>
</organism>
<protein>
    <submittedName>
        <fullName evidence="2">Ubiquitin-conjugating enzyme</fullName>
    </submittedName>
</protein>
<feature type="compositionally biased region" description="Low complexity" evidence="1">
    <location>
        <begin position="503"/>
        <end position="515"/>
    </location>
</feature>
<feature type="compositionally biased region" description="Basic and acidic residues" evidence="1">
    <location>
        <begin position="20"/>
        <end position="30"/>
    </location>
</feature>
<feature type="region of interest" description="Disordered" evidence="1">
    <location>
        <begin position="429"/>
        <end position="451"/>
    </location>
</feature>
<dbReference type="OrthoDB" id="5213862at2759"/>
<gene>
    <name evidence="2" type="ORF">A9K55_002703</name>
</gene>
<name>A0A2H4S817_CORMI</name>
<dbReference type="VEuPathDB" id="FungiDB:CCM_05338"/>
<dbReference type="AlphaFoldDB" id="A0A2H4S817"/>
<evidence type="ECO:0000313" key="2">
    <source>
        <dbReference type="EMBL" id="ATY59232.1"/>
    </source>
</evidence>
<proteinExistence type="predicted"/>
<accession>A0A2H4S817</accession>
<dbReference type="Proteomes" id="UP000323067">
    <property type="component" value="Chromosome iv"/>
</dbReference>
<evidence type="ECO:0000313" key="3">
    <source>
        <dbReference type="Proteomes" id="UP000323067"/>
    </source>
</evidence>
<feature type="compositionally biased region" description="Polar residues" evidence="1">
    <location>
        <begin position="432"/>
        <end position="443"/>
    </location>
</feature>
<feature type="region of interest" description="Disordered" evidence="1">
    <location>
        <begin position="467"/>
        <end position="520"/>
    </location>
</feature>
<dbReference type="EMBL" id="CP023322">
    <property type="protein sequence ID" value="ATY59232.1"/>
    <property type="molecule type" value="Genomic_DNA"/>
</dbReference>
<evidence type="ECO:0000256" key="1">
    <source>
        <dbReference type="SAM" id="MobiDB-lite"/>
    </source>
</evidence>